<name>A0ABS5E371_9BURK</name>
<protein>
    <recommendedName>
        <fullName evidence="3">Lipoprotein</fullName>
    </recommendedName>
</protein>
<sequence length="388" mass="41334">MNAVNSSVLPSVAQVEGAWHWQRSVGRLLGCASIVALLTACSSFTKQSATPSVLAQLRAEPLAQTVGDPRFRFLTSQDGLKFAVVATFTGGLLGGAVLNDSASTKGQELSELGGMTDPGRKVADTLAARLKSSFQIPTLVPVGISESDDVGHILKVAPSSAAFVLDVRTGAWGGTYLPTQWNRYRLAYSLKARLIDRARKAVVAEGFCDYQNRSEATPPSYEDLIADRAAMIRQRMDAYAAECAEEVWAHMFPASIMQAPVAQISKPVAVAAVAAPAAAAQTTALVPSQVKPVPIVAPAISRAAEAPAMSKQAEQRYQIYLTKPNPKAFAVSDNGDAWMSWGESLNPTVKESIPQRAVRGCEERSRARCVLYSVNGNLVSGQGVDSKR</sequence>
<dbReference type="Proteomes" id="UP000672097">
    <property type="component" value="Unassembled WGS sequence"/>
</dbReference>
<gene>
    <name evidence="1" type="ORF">KAK11_20685</name>
</gene>
<evidence type="ECO:0000313" key="2">
    <source>
        <dbReference type="Proteomes" id="UP000672097"/>
    </source>
</evidence>
<organism evidence="1 2">
    <name type="scientific">Ideonella paludis</name>
    <dbReference type="NCBI Taxonomy" id="1233411"/>
    <lineage>
        <taxon>Bacteria</taxon>
        <taxon>Pseudomonadati</taxon>
        <taxon>Pseudomonadota</taxon>
        <taxon>Betaproteobacteria</taxon>
        <taxon>Burkholderiales</taxon>
        <taxon>Sphaerotilaceae</taxon>
        <taxon>Ideonella</taxon>
    </lineage>
</organism>
<dbReference type="RefSeq" id="WP_210811417.1">
    <property type="nucleotide sequence ID" value="NZ_JAGQDG010000009.1"/>
</dbReference>
<keyword evidence="2" id="KW-1185">Reference proteome</keyword>
<comment type="caution">
    <text evidence="1">The sequence shown here is derived from an EMBL/GenBank/DDBJ whole genome shotgun (WGS) entry which is preliminary data.</text>
</comment>
<dbReference type="EMBL" id="JAGQDG010000009">
    <property type="protein sequence ID" value="MBQ0937754.1"/>
    <property type="molecule type" value="Genomic_DNA"/>
</dbReference>
<accession>A0ABS5E371</accession>
<evidence type="ECO:0008006" key="3">
    <source>
        <dbReference type="Google" id="ProtNLM"/>
    </source>
</evidence>
<proteinExistence type="predicted"/>
<evidence type="ECO:0000313" key="1">
    <source>
        <dbReference type="EMBL" id="MBQ0937754.1"/>
    </source>
</evidence>
<reference evidence="1 2" key="1">
    <citation type="submission" date="2021-04" db="EMBL/GenBank/DDBJ databases">
        <title>The genome sequence of type strain Ideonella paludis KCTC 32238.</title>
        <authorList>
            <person name="Liu Y."/>
        </authorList>
    </citation>
    <scope>NUCLEOTIDE SEQUENCE [LARGE SCALE GENOMIC DNA]</scope>
    <source>
        <strain evidence="1 2">KCTC 32238</strain>
    </source>
</reference>